<dbReference type="GO" id="GO:0016788">
    <property type="term" value="F:hydrolase activity, acting on ester bonds"/>
    <property type="evidence" value="ECO:0007669"/>
    <property type="project" value="InterPro"/>
</dbReference>
<gene>
    <name evidence="6" type="ORF">AQUCO_05600007v1</name>
</gene>
<keyword evidence="3" id="KW-0378">Hydrolase</keyword>
<feature type="chain" id="PRO_5013559148" evidence="5">
    <location>
        <begin position="24"/>
        <end position="384"/>
    </location>
</feature>
<dbReference type="AlphaFoldDB" id="A0A2G5CG65"/>
<feature type="signal peptide" evidence="5">
    <location>
        <begin position="1"/>
        <end position="23"/>
    </location>
</feature>
<name>A0A2G5CG65_AQUCA</name>
<organism evidence="6 7">
    <name type="scientific">Aquilegia coerulea</name>
    <name type="common">Rocky mountain columbine</name>
    <dbReference type="NCBI Taxonomy" id="218851"/>
    <lineage>
        <taxon>Eukaryota</taxon>
        <taxon>Viridiplantae</taxon>
        <taxon>Streptophyta</taxon>
        <taxon>Embryophyta</taxon>
        <taxon>Tracheophyta</taxon>
        <taxon>Spermatophyta</taxon>
        <taxon>Magnoliopsida</taxon>
        <taxon>Ranunculales</taxon>
        <taxon>Ranunculaceae</taxon>
        <taxon>Thalictroideae</taxon>
        <taxon>Aquilegia</taxon>
    </lineage>
</organism>
<evidence type="ECO:0000256" key="2">
    <source>
        <dbReference type="ARBA" id="ARBA00022729"/>
    </source>
</evidence>
<evidence type="ECO:0000256" key="4">
    <source>
        <dbReference type="ARBA" id="ARBA00023180"/>
    </source>
</evidence>
<dbReference type="CDD" id="cd01837">
    <property type="entry name" value="SGNH_plant_lipase_like"/>
    <property type="match status" value="1"/>
</dbReference>
<accession>A0A2G5CG65</accession>
<keyword evidence="2 5" id="KW-0732">Signal</keyword>
<reference evidence="6 7" key="1">
    <citation type="submission" date="2017-09" db="EMBL/GenBank/DDBJ databases">
        <title>WGS assembly of Aquilegia coerulea Goldsmith.</title>
        <authorList>
            <person name="Hodges S."/>
            <person name="Kramer E."/>
            <person name="Nordborg M."/>
            <person name="Tomkins J."/>
            <person name="Borevitz J."/>
            <person name="Derieg N."/>
            <person name="Yan J."/>
            <person name="Mihaltcheva S."/>
            <person name="Hayes R.D."/>
            <person name="Rokhsar D."/>
        </authorList>
    </citation>
    <scope>NUCLEOTIDE SEQUENCE [LARGE SCALE GENOMIC DNA]</scope>
    <source>
        <strain evidence="7">cv. Goldsmith</strain>
    </source>
</reference>
<dbReference type="EMBL" id="KZ305073">
    <property type="protein sequence ID" value="PIA30282.1"/>
    <property type="molecule type" value="Genomic_DNA"/>
</dbReference>
<keyword evidence="7" id="KW-1185">Reference proteome</keyword>
<sequence>MGKLFASCVFLLWILNVGEMVIGDDQYSCNFQAIYNFGDSNSDTGGISAVYNPIPPPNGQTFFGKPTGRVSDGRLVIDFIAEKFGLPYLHPYLDSLAPNFRHGANFATGGSSIRTPTETIFETGHSPFPLASQLSQFEQFKARSTELYKQGAKNPSENAYLPNPDEFSNALYTFDIGQNDLSHVIGKVPDDQAKAIVPDMIQQYSAAIQRMYQQGARTFWIHNVGPLGCSPVPRLSAVSGGYQNLDEHGCVKSHNDIVSYFNQQLKNLIYDLRRQLKDAALVYVDMYNAKLEVLSQAKDRGFDADPFKICCGYHDQNNHVMCGKTQNINGKDVYGAACANPSMYISWDGVHYSEKANQIIANDIMTGKLSDPKVPLTQACHGQA</sequence>
<evidence type="ECO:0000256" key="1">
    <source>
        <dbReference type="ARBA" id="ARBA00008668"/>
    </source>
</evidence>
<dbReference type="PANTHER" id="PTHR22835:SF546">
    <property type="entry name" value="GDSL-LIKE LIPASE_ACYLHYDROLASE"/>
    <property type="match status" value="1"/>
</dbReference>
<evidence type="ECO:0000313" key="6">
    <source>
        <dbReference type="EMBL" id="PIA30282.1"/>
    </source>
</evidence>
<comment type="similarity">
    <text evidence="1">Belongs to the 'GDSL' lipolytic enzyme family.</text>
</comment>
<evidence type="ECO:0000256" key="3">
    <source>
        <dbReference type="ARBA" id="ARBA00022801"/>
    </source>
</evidence>
<proteinExistence type="inferred from homology"/>
<dbReference type="InterPro" id="IPR035669">
    <property type="entry name" value="SGNH_plant_lipase-like"/>
</dbReference>
<evidence type="ECO:0000313" key="7">
    <source>
        <dbReference type="Proteomes" id="UP000230069"/>
    </source>
</evidence>
<dbReference type="Gene3D" id="3.40.50.1110">
    <property type="entry name" value="SGNH hydrolase"/>
    <property type="match status" value="1"/>
</dbReference>
<dbReference type="Proteomes" id="UP000230069">
    <property type="component" value="Unassembled WGS sequence"/>
</dbReference>
<evidence type="ECO:0000256" key="5">
    <source>
        <dbReference type="SAM" id="SignalP"/>
    </source>
</evidence>
<dbReference type="InParanoid" id="A0A2G5CG65"/>
<dbReference type="OrthoDB" id="1600564at2759"/>
<protein>
    <submittedName>
        <fullName evidence="6">Uncharacterized protein</fullName>
    </submittedName>
</protein>
<dbReference type="SUPFAM" id="SSF52266">
    <property type="entry name" value="SGNH hydrolase"/>
    <property type="match status" value="1"/>
</dbReference>
<dbReference type="InterPro" id="IPR036514">
    <property type="entry name" value="SGNH_hydro_sf"/>
</dbReference>
<dbReference type="Pfam" id="PF00657">
    <property type="entry name" value="Lipase_GDSL"/>
    <property type="match status" value="1"/>
</dbReference>
<dbReference type="InterPro" id="IPR001087">
    <property type="entry name" value="GDSL"/>
</dbReference>
<dbReference type="FunCoup" id="A0A2G5CG65">
    <property type="interactions" value="88"/>
</dbReference>
<keyword evidence="4" id="KW-0325">Glycoprotein</keyword>
<dbReference type="PANTHER" id="PTHR22835">
    <property type="entry name" value="ZINC FINGER FYVE DOMAIN CONTAINING PROTEIN"/>
    <property type="match status" value="1"/>
</dbReference>